<name>Q0SBX0_RHOJR</name>
<dbReference type="Proteomes" id="UP000008710">
    <property type="component" value="Chromosome"/>
</dbReference>
<dbReference type="SUPFAM" id="SSF110849">
    <property type="entry name" value="ParB/Sulfiredoxin"/>
    <property type="match status" value="1"/>
</dbReference>
<dbReference type="HOGENOM" id="CLU_038557_2_1_11"/>
<protein>
    <recommendedName>
        <fullName evidence="1">GmrSD restriction endonucleases N-terminal domain-containing protein</fullName>
    </recommendedName>
</protein>
<evidence type="ECO:0000313" key="3">
    <source>
        <dbReference type="Proteomes" id="UP000008710"/>
    </source>
</evidence>
<dbReference type="EMBL" id="CP000431">
    <property type="protein sequence ID" value="ABG94966.1"/>
    <property type="molecule type" value="Genomic_DNA"/>
</dbReference>
<feature type="domain" description="GmrSD restriction endonucleases N-terminal" evidence="1">
    <location>
        <begin position="101"/>
        <end position="238"/>
    </location>
</feature>
<dbReference type="KEGG" id="rha:RHA1_ro03163"/>
<sequence length="427" mass="48341">MAPPLVFIDCSSKQIMPRVRVNLPEVGRIHYMSRPADLTSQQEVEEWFEIEEEAEELPSAVSRDPAEKYAASQLRVVRETKDYQLDYLRVALQPGQGMIDTSPKYQRRLRWNNKKKSLLIESFLLNIPVPPIYLFEHDYNAYEVIDGRQRLEALRTFLSNEMALTGLEYWPELNGKRFTTLPNVLQKGLVRRSLPAVVLLAETSKPTADEIDVRQVLFDRLNTGGVKLNPQELRNALYNGPLNSLLIRLARTEAFTQAWGIPGPTANEESDPPEDLLRNPLYSTLADAELVLRFFALRDAIMNGHKGSLRRILDQYMSNNSQISSDGSDDLSLLFTSTLERLSTIFEGRPFILSTGKRSRPLYDALMVALSLHPDIDVEADSQGVRQRLADSLRDERSYDILVGRGNTIQAVRDRVALATQILGGSI</sequence>
<proteinExistence type="predicted"/>
<dbReference type="Pfam" id="PF03235">
    <property type="entry name" value="GmrSD_N"/>
    <property type="match status" value="1"/>
</dbReference>
<accession>Q0SBX0</accession>
<evidence type="ECO:0000259" key="1">
    <source>
        <dbReference type="Pfam" id="PF03235"/>
    </source>
</evidence>
<dbReference type="InterPro" id="IPR036086">
    <property type="entry name" value="ParB/Sulfiredoxin_sf"/>
</dbReference>
<dbReference type="InterPro" id="IPR004919">
    <property type="entry name" value="GmrSD_N"/>
</dbReference>
<organism evidence="2 3">
    <name type="scientific">Rhodococcus jostii (strain RHA1)</name>
    <dbReference type="NCBI Taxonomy" id="101510"/>
    <lineage>
        <taxon>Bacteria</taxon>
        <taxon>Bacillati</taxon>
        <taxon>Actinomycetota</taxon>
        <taxon>Actinomycetes</taxon>
        <taxon>Mycobacteriales</taxon>
        <taxon>Nocardiaceae</taxon>
        <taxon>Rhodococcus</taxon>
    </lineage>
</organism>
<dbReference type="eggNOG" id="COG1479">
    <property type="taxonomic scope" value="Bacteria"/>
</dbReference>
<evidence type="ECO:0000313" key="2">
    <source>
        <dbReference type="EMBL" id="ABG94966.1"/>
    </source>
</evidence>
<dbReference type="PANTHER" id="PTHR39639:SF1">
    <property type="entry name" value="DUF262 DOMAIN-CONTAINING PROTEIN"/>
    <property type="match status" value="1"/>
</dbReference>
<reference evidence="3" key="1">
    <citation type="journal article" date="2006" name="Proc. Natl. Acad. Sci. U.S.A.">
        <title>The complete genome of Rhodococcus sp. RHA1 provides insights into a catabolic powerhouse.</title>
        <authorList>
            <person name="McLeod M.P."/>
            <person name="Warren R.L."/>
            <person name="Hsiao W.W.L."/>
            <person name="Araki N."/>
            <person name="Myhre M."/>
            <person name="Fernandes C."/>
            <person name="Miyazawa D."/>
            <person name="Wong W."/>
            <person name="Lillquist A.L."/>
            <person name="Wang D."/>
            <person name="Dosanjh M."/>
            <person name="Hara H."/>
            <person name="Petrescu A."/>
            <person name="Morin R.D."/>
            <person name="Yang G."/>
            <person name="Stott J.M."/>
            <person name="Schein J.E."/>
            <person name="Shin H."/>
            <person name="Smailus D."/>
            <person name="Siddiqui A.S."/>
            <person name="Marra M.A."/>
            <person name="Jones S.J.M."/>
            <person name="Holt R."/>
            <person name="Brinkman F.S.L."/>
            <person name="Miyauchi K."/>
            <person name="Fukuda M."/>
            <person name="Davies J.E."/>
            <person name="Mohn W.W."/>
            <person name="Eltis L.D."/>
        </authorList>
    </citation>
    <scope>NUCLEOTIDE SEQUENCE [LARGE SCALE GENOMIC DNA]</scope>
    <source>
        <strain evidence="3">RHA1</strain>
    </source>
</reference>
<dbReference type="AlphaFoldDB" id="Q0SBX0"/>
<gene>
    <name evidence="2" type="ordered locus">RHA1_ro03163</name>
</gene>
<dbReference type="PANTHER" id="PTHR39639">
    <property type="entry name" value="CHROMOSOME 16, WHOLE GENOME SHOTGUN SEQUENCE"/>
    <property type="match status" value="1"/>
</dbReference>